<organism evidence="1">
    <name type="scientific">Fervidicoccus fontis</name>
    <dbReference type="NCBI Taxonomy" id="683846"/>
    <lineage>
        <taxon>Archaea</taxon>
        <taxon>Thermoproteota</taxon>
        <taxon>Thermoprotei</taxon>
        <taxon>Fervidicoccales</taxon>
        <taxon>Fervidicoccaceae</taxon>
        <taxon>Fervidicoccus</taxon>
    </lineage>
</organism>
<dbReference type="GO" id="GO:0016810">
    <property type="term" value="F:hydrolase activity, acting on carbon-nitrogen (but not peptide) bonds"/>
    <property type="evidence" value="ECO:0007669"/>
    <property type="project" value="InterPro"/>
</dbReference>
<gene>
    <name evidence="1" type="ORF">ENO36_00640</name>
</gene>
<comment type="caution">
    <text evidence="1">The sequence shown here is derived from an EMBL/GenBank/DDBJ whole genome shotgun (WGS) entry which is preliminary data.</text>
</comment>
<dbReference type="EMBL" id="DSFE01000017">
    <property type="protein sequence ID" value="HEU97350.1"/>
    <property type="molecule type" value="Genomic_DNA"/>
</dbReference>
<dbReference type="Proteomes" id="UP000885664">
    <property type="component" value="Unassembled WGS sequence"/>
</dbReference>
<reference evidence="1" key="1">
    <citation type="journal article" date="2020" name="mSystems">
        <title>Genome- and Community-Level Interaction Insights into Carbon Utilization and Element Cycling Functions of Hydrothermarchaeota in Hydrothermal Sediment.</title>
        <authorList>
            <person name="Zhou Z."/>
            <person name="Liu Y."/>
            <person name="Xu W."/>
            <person name="Pan J."/>
            <person name="Luo Z.H."/>
            <person name="Li M."/>
        </authorList>
    </citation>
    <scope>NUCLEOTIDE SEQUENCE [LARGE SCALE GENOMIC DNA]</scope>
    <source>
        <strain evidence="1">SpSt-1259</strain>
    </source>
</reference>
<name>A0A7C2UKM2_9CREN</name>
<proteinExistence type="predicted"/>
<dbReference type="SUPFAM" id="SSF51338">
    <property type="entry name" value="Composite domain of metallo-dependent hydrolases"/>
    <property type="match status" value="1"/>
</dbReference>
<dbReference type="InterPro" id="IPR011059">
    <property type="entry name" value="Metal-dep_hydrolase_composite"/>
</dbReference>
<dbReference type="AlphaFoldDB" id="A0A7C2UKM2"/>
<accession>A0A7C2UKM2</accession>
<dbReference type="Gene3D" id="2.30.40.10">
    <property type="entry name" value="Urease, subunit C, domain 1"/>
    <property type="match status" value="1"/>
</dbReference>
<evidence type="ECO:0008006" key="2">
    <source>
        <dbReference type="Google" id="ProtNLM"/>
    </source>
</evidence>
<evidence type="ECO:0000313" key="1">
    <source>
        <dbReference type="EMBL" id="HEU97350.1"/>
    </source>
</evidence>
<sequence>MKFWPQRNPYQAVVYAAEPSDVEHVFVNGKLVVEGGKLVSYEESKILEIAEKALSELVEEEKWSFEKQRSLL</sequence>
<protein>
    <recommendedName>
        <fullName evidence="2">Amidohydrolase</fullName>
    </recommendedName>
</protein>